<dbReference type="RefSeq" id="WP_377359568.1">
    <property type="nucleotide sequence ID" value="NZ_JBHTCM010000010.1"/>
</dbReference>
<accession>A0ABW2KW23</accession>
<keyword evidence="4" id="KW-1185">Reference proteome</keyword>
<dbReference type="Pfam" id="PF02639">
    <property type="entry name" value="DUF188"/>
    <property type="match status" value="1"/>
</dbReference>
<organism evidence="3 4">
    <name type="scientific">Rhodocista pekingensis</name>
    <dbReference type="NCBI Taxonomy" id="201185"/>
    <lineage>
        <taxon>Bacteria</taxon>
        <taxon>Pseudomonadati</taxon>
        <taxon>Pseudomonadota</taxon>
        <taxon>Alphaproteobacteria</taxon>
        <taxon>Rhodospirillales</taxon>
        <taxon>Azospirillaceae</taxon>
        <taxon>Rhodocista</taxon>
    </lineage>
</organism>
<sequence>MDIFIDADACPVKEETFRVAQRYDLRVFLVANAPLRLPPQGRVELVVVPGSFDAADDWIAERIDQGDIAVTSDIPLAKRCLDKGARVVPPNGRQFTPANIGAALASRALMQDLREMARADGTALRGNAPFSAQDRSRFLQELDTVVNAVRRGR</sequence>
<protein>
    <recommendedName>
        <fullName evidence="2">UPF0178 protein ACFQPS_10185</fullName>
    </recommendedName>
</protein>
<proteinExistence type="inferred from homology"/>
<evidence type="ECO:0000313" key="4">
    <source>
        <dbReference type="Proteomes" id="UP001596456"/>
    </source>
</evidence>
<dbReference type="PANTHER" id="PTHR35146:SF1">
    <property type="entry name" value="UPF0178 PROTEIN YAII"/>
    <property type="match status" value="1"/>
</dbReference>
<comment type="similarity">
    <text evidence="1 2">Belongs to the UPF0178 family.</text>
</comment>
<dbReference type="EMBL" id="JBHTCM010000010">
    <property type="protein sequence ID" value="MFC7333530.1"/>
    <property type="molecule type" value="Genomic_DNA"/>
</dbReference>
<reference evidence="4" key="1">
    <citation type="journal article" date="2019" name="Int. J. Syst. Evol. Microbiol.">
        <title>The Global Catalogue of Microorganisms (GCM) 10K type strain sequencing project: providing services to taxonomists for standard genome sequencing and annotation.</title>
        <authorList>
            <consortium name="The Broad Institute Genomics Platform"/>
            <consortium name="The Broad Institute Genome Sequencing Center for Infectious Disease"/>
            <person name="Wu L."/>
            <person name="Ma J."/>
        </authorList>
    </citation>
    <scope>NUCLEOTIDE SEQUENCE [LARGE SCALE GENOMIC DNA]</scope>
    <source>
        <strain evidence="4">CGMCC 1.16275</strain>
    </source>
</reference>
<dbReference type="CDD" id="cd18720">
    <property type="entry name" value="PIN_YqxD-like"/>
    <property type="match status" value="1"/>
</dbReference>
<name>A0ABW2KW23_9PROT</name>
<dbReference type="InterPro" id="IPR003791">
    <property type="entry name" value="UPF0178"/>
</dbReference>
<dbReference type="Proteomes" id="UP001596456">
    <property type="component" value="Unassembled WGS sequence"/>
</dbReference>
<evidence type="ECO:0000256" key="2">
    <source>
        <dbReference type="HAMAP-Rule" id="MF_00489"/>
    </source>
</evidence>
<dbReference type="HAMAP" id="MF_00489">
    <property type="entry name" value="UPF0178"/>
    <property type="match status" value="1"/>
</dbReference>
<comment type="caution">
    <text evidence="3">The sequence shown here is derived from an EMBL/GenBank/DDBJ whole genome shotgun (WGS) entry which is preliminary data.</text>
</comment>
<evidence type="ECO:0000256" key="1">
    <source>
        <dbReference type="ARBA" id="ARBA00008522"/>
    </source>
</evidence>
<gene>
    <name evidence="3" type="ORF">ACFQPS_10185</name>
</gene>
<dbReference type="PANTHER" id="PTHR35146">
    <property type="entry name" value="UPF0178 PROTEIN YAII"/>
    <property type="match status" value="1"/>
</dbReference>
<evidence type="ECO:0000313" key="3">
    <source>
        <dbReference type="EMBL" id="MFC7333530.1"/>
    </source>
</evidence>
<dbReference type="NCBIfam" id="NF001095">
    <property type="entry name" value="PRK00124.1"/>
    <property type="match status" value="1"/>
</dbReference>